<comment type="caution">
    <text evidence="2">The sequence shown here is derived from an EMBL/GenBank/DDBJ whole genome shotgun (WGS) entry which is preliminary data.</text>
</comment>
<keyword evidence="1" id="KW-1133">Transmembrane helix</keyword>
<feature type="transmembrane region" description="Helical" evidence="1">
    <location>
        <begin position="45"/>
        <end position="78"/>
    </location>
</feature>
<dbReference type="Proteomes" id="UP001152484">
    <property type="component" value="Unassembled WGS sequence"/>
</dbReference>
<proteinExistence type="predicted"/>
<evidence type="ECO:0000313" key="2">
    <source>
        <dbReference type="EMBL" id="CAH9097600.1"/>
    </source>
</evidence>
<organism evidence="2 3">
    <name type="scientific">Cuscuta europaea</name>
    <name type="common">European dodder</name>
    <dbReference type="NCBI Taxonomy" id="41803"/>
    <lineage>
        <taxon>Eukaryota</taxon>
        <taxon>Viridiplantae</taxon>
        <taxon>Streptophyta</taxon>
        <taxon>Embryophyta</taxon>
        <taxon>Tracheophyta</taxon>
        <taxon>Spermatophyta</taxon>
        <taxon>Magnoliopsida</taxon>
        <taxon>eudicotyledons</taxon>
        <taxon>Gunneridae</taxon>
        <taxon>Pentapetalae</taxon>
        <taxon>asterids</taxon>
        <taxon>lamiids</taxon>
        <taxon>Solanales</taxon>
        <taxon>Convolvulaceae</taxon>
        <taxon>Cuscuteae</taxon>
        <taxon>Cuscuta</taxon>
        <taxon>Cuscuta subgen. Cuscuta</taxon>
    </lineage>
</organism>
<evidence type="ECO:0000313" key="3">
    <source>
        <dbReference type="Proteomes" id="UP001152484"/>
    </source>
</evidence>
<dbReference type="AlphaFoldDB" id="A0A9P0ZG31"/>
<sequence>MIAACSRQSGSAFSFFFFGLLIRQLAAHLPSLLSWSKDGTSFSFFLFSFICLVFFVTQPCCIFLGFIIFLFSLIHLFIALKEIKFKYNKSQNKKVQINGKNTKSIQTLELNTNNSKT</sequence>
<keyword evidence="3" id="KW-1185">Reference proteome</keyword>
<name>A0A9P0ZG31_CUSEU</name>
<keyword evidence="1" id="KW-0812">Transmembrane</keyword>
<dbReference type="EMBL" id="CAMAPE010000035">
    <property type="protein sequence ID" value="CAH9097600.1"/>
    <property type="molecule type" value="Genomic_DNA"/>
</dbReference>
<gene>
    <name evidence="2" type="ORF">CEURO_LOCUS13915</name>
</gene>
<keyword evidence="1" id="KW-0472">Membrane</keyword>
<evidence type="ECO:0000256" key="1">
    <source>
        <dbReference type="SAM" id="Phobius"/>
    </source>
</evidence>
<accession>A0A9P0ZG31</accession>
<protein>
    <submittedName>
        <fullName evidence="2">Uncharacterized protein</fullName>
    </submittedName>
</protein>
<reference evidence="2" key="1">
    <citation type="submission" date="2022-07" db="EMBL/GenBank/DDBJ databases">
        <authorList>
            <person name="Macas J."/>
            <person name="Novak P."/>
            <person name="Neumann P."/>
        </authorList>
    </citation>
    <scope>NUCLEOTIDE SEQUENCE</scope>
</reference>
<feature type="transmembrane region" description="Helical" evidence="1">
    <location>
        <begin position="12"/>
        <end position="33"/>
    </location>
</feature>